<sequence length="186" mass="21469">MQSSEKEVLKVTGDYAYGELGFPALGITTNATMNIPFEKQAIGFDLNQSSSTQHCFLLDIRKKWVRSSKNKLARVKYNLIAGEQPRAHSDLFRKSLVLGPNDQWLKRYIVLSIDPVEKKFREQCTERQKTVFANYYKTPMESLNPTGERASEEVRQYDSCEGNAHGAYDWEYEGFDWDYMEKVLTG</sequence>
<dbReference type="OrthoDB" id="1902587at2759"/>
<protein>
    <submittedName>
        <fullName evidence="1">Uncharacterized protein</fullName>
    </submittedName>
</protein>
<evidence type="ECO:0000313" key="2">
    <source>
        <dbReference type="Proteomes" id="UP000324800"/>
    </source>
</evidence>
<organism evidence="1 2">
    <name type="scientific">Streblomastix strix</name>
    <dbReference type="NCBI Taxonomy" id="222440"/>
    <lineage>
        <taxon>Eukaryota</taxon>
        <taxon>Metamonada</taxon>
        <taxon>Preaxostyla</taxon>
        <taxon>Oxymonadida</taxon>
        <taxon>Streblomastigidae</taxon>
        <taxon>Streblomastix</taxon>
    </lineage>
</organism>
<dbReference type="AlphaFoldDB" id="A0A5J4V7J3"/>
<gene>
    <name evidence="1" type="ORF">EZS28_026272</name>
</gene>
<dbReference type="EMBL" id="SNRW01009309">
    <property type="protein sequence ID" value="KAA6378201.1"/>
    <property type="molecule type" value="Genomic_DNA"/>
</dbReference>
<accession>A0A5J4V7J3</accession>
<comment type="caution">
    <text evidence="1">The sequence shown here is derived from an EMBL/GenBank/DDBJ whole genome shotgun (WGS) entry which is preliminary data.</text>
</comment>
<dbReference type="Proteomes" id="UP000324800">
    <property type="component" value="Unassembled WGS sequence"/>
</dbReference>
<proteinExistence type="predicted"/>
<name>A0A5J4V7J3_9EUKA</name>
<evidence type="ECO:0000313" key="1">
    <source>
        <dbReference type="EMBL" id="KAA6378201.1"/>
    </source>
</evidence>
<reference evidence="1 2" key="1">
    <citation type="submission" date="2019-03" db="EMBL/GenBank/DDBJ databases">
        <title>Single cell metagenomics reveals metabolic interactions within the superorganism composed of flagellate Streblomastix strix and complex community of Bacteroidetes bacteria on its surface.</title>
        <authorList>
            <person name="Treitli S.C."/>
            <person name="Kolisko M."/>
            <person name="Husnik F."/>
            <person name="Keeling P."/>
            <person name="Hampl V."/>
        </authorList>
    </citation>
    <scope>NUCLEOTIDE SEQUENCE [LARGE SCALE GENOMIC DNA]</scope>
    <source>
        <strain evidence="1">ST1C</strain>
    </source>
</reference>